<name>A0ABP3HKW6_9ALTE</name>
<evidence type="ECO:0000256" key="1">
    <source>
        <dbReference type="SAM" id="Phobius"/>
    </source>
</evidence>
<evidence type="ECO:0000313" key="2">
    <source>
        <dbReference type="EMBL" id="GAA0372837.1"/>
    </source>
</evidence>
<keyword evidence="1" id="KW-0812">Transmembrane</keyword>
<keyword evidence="1" id="KW-0472">Membrane</keyword>
<keyword evidence="1" id="KW-1133">Transmembrane helix</keyword>
<dbReference type="EMBL" id="BAAAEI010000029">
    <property type="protein sequence ID" value="GAA0372837.1"/>
    <property type="molecule type" value="Genomic_DNA"/>
</dbReference>
<feature type="transmembrane region" description="Helical" evidence="1">
    <location>
        <begin position="28"/>
        <end position="45"/>
    </location>
</feature>
<sequence>MGVLVTSIEAFAKLIGAPQQLTFVADRASKLLVFLLLKFLYMVAIRKISTANKQTKAPFLYRQW</sequence>
<gene>
    <name evidence="2" type="ORF">GCM10009092_41350</name>
</gene>
<dbReference type="Proteomes" id="UP001501757">
    <property type="component" value="Unassembled WGS sequence"/>
</dbReference>
<evidence type="ECO:0000313" key="3">
    <source>
        <dbReference type="Proteomes" id="UP001501757"/>
    </source>
</evidence>
<proteinExistence type="predicted"/>
<accession>A0ABP3HKW6</accession>
<reference evidence="3" key="1">
    <citation type="journal article" date="2019" name="Int. J. Syst. Evol. Microbiol.">
        <title>The Global Catalogue of Microorganisms (GCM) 10K type strain sequencing project: providing services to taxonomists for standard genome sequencing and annotation.</title>
        <authorList>
            <consortium name="The Broad Institute Genomics Platform"/>
            <consortium name="The Broad Institute Genome Sequencing Center for Infectious Disease"/>
            <person name="Wu L."/>
            <person name="Ma J."/>
        </authorList>
    </citation>
    <scope>NUCLEOTIDE SEQUENCE [LARGE SCALE GENOMIC DNA]</scope>
    <source>
        <strain evidence="3">JCM 13378</strain>
    </source>
</reference>
<comment type="caution">
    <text evidence="2">The sequence shown here is derived from an EMBL/GenBank/DDBJ whole genome shotgun (WGS) entry which is preliminary data.</text>
</comment>
<protein>
    <submittedName>
        <fullName evidence="2">Uncharacterized protein</fullName>
    </submittedName>
</protein>
<organism evidence="2 3">
    <name type="scientific">Bowmanella denitrificans</name>
    <dbReference type="NCBI Taxonomy" id="366582"/>
    <lineage>
        <taxon>Bacteria</taxon>
        <taxon>Pseudomonadati</taxon>
        <taxon>Pseudomonadota</taxon>
        <taxon>Gammaproteobacteria</taxon>
        <taxon>Alteromonadales</taxon>
        <taxon>Alteromonadaceae</taxon>
        <taxon>Bowmanella</taxon>
    </lineage>
</organism>
<keyword evidence="3" id="KW-1185">Reference proteome</keyword>